<feature type="transmembrane region" description="Helical" evidence="1">
    <location>
        <begin position="173"/>
        <end position="192"/>
    </location>
</feature>
<feature type="transmembrane region" description="Helical" evidence="1">
    <location>
        <begin position="44"/>
        <end position="62"/>
    </location>
</feature>
<keyword evidence="1" id="KW-0812">Transmembrane</keyword>
<keyword evidence="3" id="KW-1185">Reference proteome</keyword>
<feature type="transmembrane region" description="Helical" evidence="1">
    <location>
        <begin position="94"/>
        <end position="110"/>
    </location>
</feature>
<protein>
    <submittedName>
        <fullName evidence="2">Uncharacterized protein</fullName>
    </submittedName>
</protein>
<accession>A0A562URD1</accession>
<evidence type="ECO:0000256" key="1">
    <source>
        <dbReference type="SAM" id="Phobius"/>
    </source>
</evidence>
<dbReference type="Proteomes" id="UP000321617">
    <property type="component" value="Unassembled WGS sequence"/>
</dbReference>
<dbReference type="AlphaFoldDB" id="A0A562URD1"/>
<keyword evidence="1" id="KW-1133">Transmembrane helix</keyword>
<feature type="transmembrane region" description="Helical" evidence="1">
    <location>
        <begin position="21"/>
        <end position="38"/>
    </location>
</feature>
<dbReference type="Pfam" id="PF19473">
    <property type="entry name" value="DUF6010"/>
    <property type="match status" value="1"/>
</dbReference>
<organism evidence="2 3">
    <name type="scientific">Stackebrandtia albiflava</name>
    <dbReference type="NCBI Taxonomy" id="406432"/>
    <lineage>
        <taxon>Bacteria</taxon>
        <taxon>Bacillati</taxon>
        <taxon>Actinomycetota</taxon>
        <taxon>Actinomycetes</taxon>
        <taxon>Glycomycetales</taxon>
        <taxon>Glycomycetaceae</taxon>
        <taxon>Stackebrandtia</taxon>
    </lineage>
</organism>
<reference evidence="2 3" key="1">
    <citation type="journal article" date="2013" name="Stand. Genomic Sci.">
        <title>Genomic Encyclopedia of Type Strains, Phase I: The one thousand microbial genomes (KMG-I) project.</title>
        <authorList>
            <person name="Kyrpides N.C."/>
            <person name="Woyke T."/>
            <person name="Eisen J.A."/>
            <person name="Garrity G."/>
            <person name="Lilburn T.G."/>
            <person name="Beck B.J."/>
            <person name="Whitman W.B."/>
            <person name="Hugenholtz P."/>
            <person name="Klenk H.P."/>
        </authorList>
    </citation>
    <scope>NUCLEOTIDE SEQUENCE [LARGE SCALE GENOMIC DNA]</scope>
    <source>
        <strain evidence="2 3">DSM 45044</strain>
    </source>
</reference>
<sequence length="193" mass="20678">MSTHPHSPPTGLGRILRWWPIPAAVVLAVFALGLPFPGAEPGPLVTRLGQILVILPFIYLLTAKIGRPAATWPVLFASTAVVVALQFVDESAPAIGFGVLTLAVLAWSVADGDWRSRGFRIQATGMALFGAFAVGWLFTAPETAVYLIAAGWFLHAFWDLAHLRRGAPVARSYAEWCAVVDLLIGVGVVLVLR</sequence>
<dbReference type="RefSeq" id="WP_147142410.1">
    <property type="nucleotide sequence ID" value="NZ_BAABIJ010000004.1"/>
</dbReference>
<evidence type="ECO:0000313" key="2">
    <source>
        <dbReference type="EMBL" id="TWJ08173.1"/>
    </source>
</evidence>
<dbReference type="OrthoDB" id="2988755at2"/>
<name>A0A562URD1_9ACTN</name>
<gene>
    <name evidence="2" type="ORF">LX16_4394</name>
</gene>
<dbReference type="InterPro" id="IPR046052">
    <property type="entry name" value="DUF6010"/>
</dbReference>
<comment type="caution">
    <text evidence="2">The sequence shown here is derived from an EMBL/GenBank/DDBJ whole genome shotgun (WGS) entry which is preliminary data.</text>
</comment>
<keyword evidence="1" id="KW-0472">Membrane</keyword>
<proteinExistence type="predicted"/>
<evidence type="ECO:0000313" key="3">
    <source>
        <dbReference type="Proteomes" id="UP000321617"/>
    </source>
</evidence>
<dbReference type="EMBL" id="VLLL01000008">
    <property type="protein sequence ID" value="TWJ08173.1"/>
    <property type="molecule type" value="Genomic_DNA"/>
</dbReference>